<dbReference type="InterPro" id="IPR002048">
    <property type="entry name" value="EF_hand_dom"/>
</dbReference>
<feature type="chain" id="PRO_5045376386" evidence="1">
    <location>
        <begin position="34"/>
        <end position="713"/>
    </location>
</feature>
<organism evidence="3 4">
    <name type="scientific">Paenibacillus mendelii</name>
    <dbReference type="NCBI Taxonomy" id="206163"/>
    <lineage>
        <taxon>Bacteria</taxon>
        <taxon>Bacillati</taxon>
        <taxon>Bacillota</taxon>
        <taxon>Bacilli</taxon>
        <taxon>Bacillales</taxon>
        <taxon>Paenibacillaceae</taxon>
        <taxon>Paenibacillus</taxon>
    </lineage>
</organism>
<name>A0ABV6JFX6_9BACL</name>
<comment type="caution">
    <text evidence="3">The sequence shown here is derived from an EMBL/GenBank/DDBJ whole genome shotgun (WGS) entry which is preliminary data.</text>
</comment>
<dbReference type="SUPFAM" id="SSF63446">
    <property type="entry name" value="Type I dockerin domain"/>
    <property type="match status" value="1"/>
</dbReference>
<dbReference type="PROSITE" id="PS00018">
    <property type="entry name" value="EF_HAND_1"/>
    <property type="match status" value="1"/>
</dbReference>
<keyword evidence="1" id="KW-0732">Signal</keyword>
<sequence>MEFIARRSWMRMSMSLIMAVILCMQLAPSRASAQSIPRITVDIPSSGSVISDDFFPRVSVYSLDPVSSVYVIIAEKRYDLPKISSVCSTTCQYGGVLKLSDLPRGTLKAVFHADNGIDADLTVTYTLNNPPGIQVTSPLPFAVVAPSAPLSAACTDDEEGGCRELTAKVKGVTLASGVDRLEQTLDLTAYDGKKIDFQLEALDALSQKVLNTHPVYVESNPKLQPVEQGEGLLLDADEGRIVYWDAYYHRIVVKDRISGEEKALPLVVAQQWNLSVRLTPTGVIGTARDVAGAPYLVIRDGYIANGRDPMGKLRAFEWHNDELSDMPMTGLAVTGTFAAYKQTSKEGNDTNRLMIRDLLTNEEREVDVTDDRSYFLTEQGELFYAKSGKIHRYSYVSGITEPISQADNALFSSPVADSGTVLYTKNERDVVMLKDGQETVLEGANMSGGYLTAGGWIAFARLNDSGIRQYWARSPEGVEEVIAAIDSDSSRLDAIAPDGSVTFTDNGTLYMSRNGQQGRSEPERLTLDAAKSFYRGGWNIYLGAAWYTAADSVDPEPEPVLESLLLNVPDTLELEAGELLALKVEGVYSDESREEVTLGSSYESADASVVSVSAKGELTAVEQGETVITVSYGNLSAVVTVVVPEPDTPGPSEPTADLDGDGIVGPNDLIEFMRALGTTPASMHYDVRVDFDHNGIIDLQDAAVFYYLYKLRK</sequence>
<dbReference type="Proteomes" id="UP001589818">
    <property type="component" value="Unassembled WGS sequence"/>
</dbReference>
<protein>
    <submittedName>
        <fullName evidence="3">Ig-like domain-containing protein</fullName>
    </submittedName>
</protein>
<dbReference type="EMBL" id="JBHLVF010000041">
    <property type="protein sequence ID" value="MFC0394824.1"/>
    <property type="molecule type" value="Genomic_DNA"/>
</dbReference>
<feature type="domain" description="EF-hand" evidence="2">
    <location>
        <begin position="657"/>
        <end position="679"/>
    </location>
</feature>
<feature type="signal peptide" evidence="1">
    <location>
        <begin position="1"/>
        <end position="33"/>
    </location>
</feature>
<evidence type="ECO:0000256" key="1">
    <source>
        <dbReference type="SAM" id="SignalP"/>
    </source>
</evidence>
<proteinExistence type="predicted"/>
<keyword evidence="4" id="KW-1185">Reference proteome</keyword>
<dbReference type="InterPro" id="IPR003343">
    <property type="entry name" value="Big_2"/>
</dbReference>
<dbReference type="RefSeq" id="WP_204815989.1">
    <property type="nucleotide sequence ID" value="NZ_JANHOF010000001.1"/>
</dbReference>
<dbReference type="InterPro" id="IPR036439">
    <property type="entry name" value="Dockerin_dom_sf"/>
</dbReference>
<dbReference type="Gene3D" id="2.60.40.1080">
    <property type="match status" value="1"/>
</dbReference>
<gene>
    <name evidence="3" type="ORF">ACFFJ8_26105</name>
</gene>
<reference evidence="3 4" key="1">
    <citation type="submission" date="2024-09" db="EMBL/GenBank/DDBJ databases">
        <authorList>
            <person name="Sun Q."/>
            <person name="Mori K."/>
        </authorList>
    </citation>
    <scope>NUCLEOTIDE SEQUENCE [LARGE SCALE GENOMIC DNA]</scope>
    <source>
        <strain evidence="3 4">CCM 4839</strain>
    </source>
</reference>
<evidence type="ECO:0000313" key="3">
    <source>
        <dbReference type="EMBL" id="MFC0394824.1"/>
    </source>
</evidence>
<evidence type="ECO:0000313" key="4">
    <source>
        <dbReference type="Proteomes" id="UP001589818"/>
    </source>
</evidence>
<dbReference type="SUPFAM" id="SSF49373">
    <property type="entry name" value="Invasin/intimin cell-adhesion fragments"/>
    <property type="match status" value="1"/>
</dbReference>
<dbReference type="Gene3D" id="1.10.1330.10">
    <property type="entry name" value="Dockerin domain"/>
    <property type="match status" value="1"/>
</dbReference>
<accession>A0ABV6JFX6</accession>
<evidence type="ECO:0000259" key="2">
    <source>
        <dbReference type="PROSITE" id="PS50222"/>
    </source>
</evidence>
<dbReference type="InterPro" id="IPR018247">
    <property type="entry name" value="EF_Hand_1_Ca_BS"/>
</dbReference>
<dbReference type="PROSITE" id="PS50222">
    <property type="entry name" value="EF_HAND_2"/>
    <property type="match status" value="1"/>
</dbReference>
<dbReference type="InterPro" id="IPR008964">
    <property type="entry name" value="Invasin/intimin_cell_adhesion"/>
</dbReference>
<dbReference type="SMART" id="SM00635">
    <property type="entry name" value="BID_2"/>
    <property type="match status" value="1"/>
</dbReference>